<dbReference type="OrthoDB" id="340227at2759"/>
<dbReference type="Proteomes" id="UP000288805">
    <property type="component" value="Unassembled WGS sequence"/>
</dbReference>
<name>A0A438GW27_VITVI</name>
<evidence type="ECO:0000313" key="2">
    <source>
        <dbReference type="Proteomes" id="UP000288805"/>
    </source>
</evidence>
<sequence>MEKSSDGGLELLQKFSNFSIDLQGSFRYQVLNPVKAKSCTKPQVAMKLKSCQGLVCQGPSHIKAKLAKSQVKTKLKSSQDSKVIDGFNHPVPAALHVEHECKTDYRNCRLNLHVPLLECGVQVVFAEAFHHYRGVDNQKPAPKKHPELDQLLKEKYRGLDDFHRAKEKVPSTKEDSH</sequence>
<organism evidence="1 2">
    <name type="scientific">Vitis vinifera</name>
    <name type="common">Grape</name>
    <dbReference type="NCBI Taxonomy" id="29760"/>
    <lineage>
        <taxon>Eukaryota</taxon>
        <taxon>Viridiplantae</taxon>
        <taxon>Streptophyta</taxon>
        <taxon>Embryophyta</taxon>
        <taxon>Tracheophyta</taxon>
        <taxon>Spermatophyta</taxon>
        <taxon>Magnoliopsida</taxon>
        <taxon>eudicotyledons</taxon>
        <taxon>Gunneridae</taxon>
        <taxon>Pentapetalae</taxon>
        <taxon>rosids</taxon>
        <taxon>Vitales</taxon>
        <taxon>Vitaceae</taxon>
        <taxon>Viteae</taxon>
        <taxon>Vitis</taxon>
    </lineage>
</organism>
<protein>
    <submittedName>
        <fullName evidence="1">Uncharacterized protein</fullName>
    </submittedName>
</protein>
<accession>A0A438GW27</accession>
<comment type="caution">
    <text evidence="1">The sequence shown here is derived from an EMBL/GenBank/DDBJ whole genome shotgun (WGS) entry which is preliminary data.</text>
</comment>
<dbReference type="EMBL" id="QGNW01000330">
    <property type="protein sequence ID" value="RVW76407.1"/>
    <property type="molecule type" value="Genomic_DNA"/>
</dbReference>
<dbReference type="AlphaFoldDB" id="A0A438GW27"/>
<evidence type="ECO:0000313" key="1">
    <source>
        <dbReference type="EMBL" id="RVW76407.1"/>
    </source>
</evidence>
<proteinExistence type="predicted"/>
<reference evidence="1 2" key="1">
    <citation type="journal article" date="2018" name="PLoS Genet.">
        <title>Population sequencing reveals clonal diversity and ancestral inbreeding in the grapevine cultivar Chardonnay.</title>
        <authorList>
            <person name="Roach M.J."/>
            <person name="Johnson D.L."/>
            <person name="Bohlmann J."/>
            <person name="van Vuuren H.J."/>
            <person name="Jones S.J."/>
            <person name="Pretorius I.S."/>
            <person name="Schmidt S.A."/>
            <person name="Borneman A.R."/>
        </authorList>
    </citation>
    <scope>NUCLEOTIDE SEQUENCE [LARGE SCALE GENOMIC DNA]</scope>
    <source>
        <strain evidence="2">cv. Chardonnay</strain>
        <tissue evidence="1">Leaf</tissue>
    </source>
</reference>
<gene>
    <name evidence="1" type="ORF">CK203_056614</name>
</gene>